<organism evidence="3 4">
    <name type="scientific">Basidiobolus ranarum</name>
    <dbReference type="NCBI Taxonomy" id="34480"/>
    <lineage>
        <taxon>Eukaryota</taxon>
        <taxon>Fungi</taxon>
        <taxon>Fungi incertae sedis</taxon>
        <taxon>Zoopagomycota</taxon>
        <taxon>Entomophthoromycotina</taxon>
        <taxon>Basidiobolomycetes</taxon>
        <taxon>Basidiobolales</taxon>
        <taxon>Basidiobolaceae</taxon>
        <taxon>Basidiobolus</taxon>
    </lineage>
</organism>
<dbReference type="EMBL" id="JASJQH010001514">
    <property type="protein sequence ID" value="KAK9761186.1"/>
    <property type="molecule type" value="Genomic_DNA"/>
</dbReference>
<proteinExistence type="predicted"/>
<dbReference type="InterPro" id="IPR024134">
    <property type="entry name" value="SOD_Cu/Zn_/chaperone"/>
</dbReference>
<dbReference type="CDD" id="cd00305">
    <property type="entry name" value="Cu-Zn_Superoxide_Dismutase"/>
    <property type="match status" value="1"/>
</dbReference>
<feature type="chain" id="PRO_5045595815" description="Superoxide dismutase copper/zinc binding domain-containing protein" evidence="1">
    <location>
        <begin position="25"/>
        <end position="177"/>
    </location>
</feature>
<dbReference type="PANTHER" id="PTHR10003">
    <property type="entry name" value="SUPEROXIDE DISMUTASE CU-ZN -RELATED"/>
    <property type="match status" value="1"/>
</dbReference>
<feature type="domain" description="Superoxide dismutase copper/zinc binding" evidence="2">
    <location>
        <begin position="41"/>
        <end position="174"/>
    </location>
</feature>
<evidence type="ECO:0000313" key="3">
    <source>
        <dbReference type="EMBL" id="KAK9761186.1"/>
    </source>
</evidence>
<feature type="signal peptide" evidence="1">
    <location>
        <begin position="1"/>
        <end position="24"/>
    </location>
</feature>
<dbReference type="Proteomes" id="UP001479436">
    <property type="component" value="Unassembled WGS sequence"/>
</dbReference>
<dbReference type="Gene3D" id="2.60.40.200">
    <property type="entry name" value="Superoxide dismutase, copper/zinc binding domain"/>
    <property type="match status" value="1"/>
</dbReference>
<evidence type="ECO:0000313" key="4">
    <source>
        <dbReference type="Proteomes" id="UP001479436"/>
    </source>
</evidence>
<keyword evidence="1" id="KW-0732">Signal</keyword>
<dbReference type="InterPro" id="IPR036423">
    <property type="entry name" value="SOD-like_Cu/Zn_dom_sf"/>
</dbReference>
<accession>A0ABR2WI75</accession>
<protein>
    <recommendedName>
        <fullName evidence="2">Superoxide dismutase copper/zinc binding domain-containing protein</fullName>
    </recommendedName>
</protein>
<evidence type="ECO:0000256" key="1">
    <source>
        <dbReference type="SAM" id="SignalP"/>
    </source>
</evidence>
<dbReference type="SUPFAM" id="SSF49329">
    <property type="entry name" value="Cu,Zn superoxide dismutase-like"/>
    <property type="match status" value="1"/>
</dbReference>
<keyword evidence="4" id="KW-1185">Reference proteome</keyword>
<sequence>MTNLLSKTVLIIGLLSLSSWNVSAQGTKIAIANFTAGGKGVMGKVKFVEQDKGAEIIGQIQGLPVGEHGLHVHEIGSLDDNCNAAGGHFNPLKMNHGAPSDSERHIGDLGNIVADSSGKATFNLNDPLIELEGPNSIIGRALVIHEGRDDLGQGGVPASLKNGDAKGRIACGIISLQ</sequence>
<name>A0ABR2WI75_9FUNG</name>
<gene>
    <name evidence="3" type="ORF">K7432_014093</name>
</gene>
<dbReference type="Pfam" id="PF00080">
    <property type="entry name" value="Sod_Cu"/>
    <property type="match status" value="1"/>
</dbReference>
<comment type="caution">
    <text evidence="3">The sequence shown here is derived from an EMBL/GenBank/DDBJ whole genome shotgun (WGS) entry which is preliminary data.</text>
</comment>
<dbReference type="InterPro" id="IPR001424">
    <property type="entry name" value="SOD_Cu_Zn_dom"/>
</dbReference>
<evidence type="ECO:0000259" key="2">
    <source>
        <dbReference type="Pfam" id="PF00080"/>
    </source>
</evidence>
<reference evidence="3 4" key="1">
    <citation type="submission" date="2023-04" db="EMBL/GenBank/DDBJ databases">
        <title>Genome of Basidiobolus ranarum AG-B5.</title>
        <authorList>
            <person name="Stajich J.E."/>
            <person name="Carter-House D."/>
            <person name="Gryganskyi A."/>
        </authorList>
    </citation>
    <scope>NUCLEOTIDE SEQUENCE [LARGE SCALE GENOMIC DNA]</scope>
    <source>
        <strain evidence="3 4">AG-B5</strain>
    </source>
</reference>
<dbReference type="PRINTS" id="PR00068">
    <property type="entry name" value="CUZNDISMTASE"/>
</dbReference>